<accession>A0A645IIU3</accession>
<proteinExistence type="predicted"/>
<dbReference type="EMBL" id="VSSQ01115495">
    <property type="protein sequence ID" value="MPN50906.1"/>
    <property type="molecule type" value="Genomic_DNA"/>
</dbReference>
<organism evidence="2">
    <name type="scientific">bioreactor metagenome</name>
    <dbReference type="NCBI Taxonomy" id="1076179"/>
    <lineage>
        <taxon>unclassified sequences</taxon>
        <taxon>metagenomes</taxon>
        <taxon>ecological metagenomes</taxon>
    </lineage>
</organism>
<sequence>MRRAANETADGVRAHDKGILHDPVYAGKPLKERQRKRGTDGTGKHHDKEKPGDGVQPAFPAEIGKPIPHVV</sequence>
<protein>
    <submittedName>
        <fullName evidence="2">Uncharacterized protein</fullName>
    </submittedName>
</protein>
<evidence type="ECO:0000313" key="2">
    <source>
        <dbReference type="EMBL" id="MPN50906.1"/>
    </source>
</evidence>
<evidence type="ECO:0000256" key="1">
    <source>
        <dbReference type="SAM" id="MobiDB-lite"/>
    </source>
</evidence>
<reference evidence="2" key="1">
    <citation type="submission" date="2019-08" db="EMBL/GenBank/DDBJ databases">
        <authorList>
            <person name="Kucharzyk K."/>
            <person name="Murdoch R.W."/>
            <person name="Higgins S."/>
            <person name="Loffler F."/>
        </authorList>
    </citation>
    <scope>NUCLEOTIDE SEQUENCE</scope>
</reference>
<dbReference type="AlphaFoldDB" id="A0A645IIU3"/>
<feature type="compositionally biased region" description="Basic and acidic residues" evidence="1">
    <location>
        <begin position="29"/>
        <end position="52"/>
    </location>
</feature>
<name>A0A645IIU3_9ZZZZ</name>
<feature type="compositionally biased region" description="Basic and acidic residues" evidence="1">
    <location>
        <begin position="10"/>
        <end position="20"/>
    </location>
</feature>
<comment type="caution">
    <text evidence="2">The sequence shown here is derived from an EMBL/GenBank/DDBJ whole genome shotgun (WGS) entry which is preliminary data.</text>
</comment>
<feature type="region of interest" description="Disordered" evidence="1">
    <location>
        <begin position="1"/>
        <end position="71"/>
    </location>
</feature>
<gene>
    <name evidence="2" type="ORF">SDC9_198546</name>
</gene>